<dbReference type="Pfam" id="PF13630">
    <property type="entry name" value="SdpI"/>
    <property type="match status" value="1"/>
</dbReference>
<keyword evidence="1" id="KW-0812">Transmembrane</keyword>
<feature type="transmembrane region" description="Helical" evidence="1">
    <location>
        <begin position="189"/>
        <end position="207"/>
    </location>
</feature>
<dbReference type="RefSeq" id="WP_110170213.1">
    <property type="nucleotide sequence ID" value="NZ_CP015136.1"/>
</dbReference>
<evidence type="ECO:0000313" key="2">
    <source>
        <dbReference type="EMBL" id="AMY08362.1"/>
    </source>
</evidence>
<feature type="transmembrane region" description="Helical" evidence="1">
    <location>
        <begin position="41"/>
        <end position="59"/>
    </location>
</feature>
<keyword evidence="1" id="KW-0472">Membrane</keyword>
<evidence type="ECO:0000256" key="1">
    <source>
        <dbReference type="SAM" id="Phobius"/>
    </source>
</evidence>
<reference evidence="2 3" key="1">
    <citation type="journal article" date="2016" name="Genome Announc.">
        <title>First Complete Genome Sequence of a Subdivision 6 Acidobacterium Strain.</title>
        <authorList>
            <person name="Huang S."/>
            <person name="Vieira S."/>
            <person name="Bunk B."/>
            <person name="Riedel T."/>
            <person name="Sproer C."/>
            <person name="Overmann J."/>
        </authorList>
    </citation>
    <scope>NUCLEOTIDE SEQUENCE [LARGE SCALE GENOMIC DNA]</scope>
    <source>
        <strain evidence="3">DSM 100886 HEG_-6_39</strain>
    </source>
</reference>
<evidence type="ECO:0000313" key="3">
    <source>
        <dbReference type="Proteomes" id="UP000076079"/>
    </source>
</evidence>
<feature type="transmembrane region" description="Helical" evidence="1">
    <location>
        <begin position="165"/>
        <end position="183"/>
    </location>
</feature>
<dbReference type="OrthoDB" id="9808690at2"/>
<organism evidence="2 3">
    <name type="scientific">Luteitalea pratensis</name>
    <dbReference type="NCBI Taxonomy" id="1855912"/>
    <lineage>
        <taxon>Bacteria</taxon>
        <taxon>Pseudomonadati</taxon>
        <taxon>Acidobacteriota</taxon>
        <taxon>Vicinamibacteria</taxon>
        <taxon>Vicinamibacterales</taxon>
        <taxon>Vicinamibacteraceae</taxon>
        <taxon>Luteitalea</taxon>
    </lineage>
</organism>
<dbReference type="InterPro" id="IPR025962">
    <property type="entry name" value="SdpI/YhfL"/>
</dbReference>
<dbReference type="EMBL" id="CP015136">
    <property type="protein sequence ID" value="AMY08362.1"/>
    <property type="molecule type" value="Genomic_DNA"/>
</dbReference>
<reference evidence="3" key="2">
    <citation type="submission" date="2016-04" db="EMBL/GenBank/DDBJ databases">
        <title>First Complete Genome Sequence of a Subdivision 6 Acidobacterium.</title>
        <authorList>
            <person name="Huang S."/>
            <person name="Vieira S."/>
            <person name="Bunk B."/>
            <person name="Riedel T."/>
            <person name="Sproeer C."/>
            <person name="Overmann J."/>
        </authorList>
    </citation>
    <scope>NUCLEOTIDE SEQUENCE [LARGE SCALE GENOMIC DNA]</scope>
    <source>
        <strain evidence="3">DSM 100886 HEG_-6_39</strain>
    </source>
</reference>
<name>A0A143PIF9_LUTPR</name>
<dbReference type="KEGG" id="abac:LuPra_01559"/>
<proteinExistence type="predicted"/>
<keyword evidence="1" id="KW-1133">Transmembrane helix</keyword>
<protein>
    <submittedName>
        <fullName evidence="2">Putative integral membrane protein</fullName>
    </submittedName>
</protein>
<gene>
    <name evidence="2" type="ORF">LuPra_01559</name>
</gene>
<feature type="transmembrane region" description="Helical" evidence="1">
    <location>
        <begin position="115"/>
        <end position="135"/>
    </location>
</feature>
<dbReference type="AlphaFoldDB" id="A0A143PIF9"/>
<sequence length="216" mass="22643">MRALGSSLDRVVLAGHAFGLVALYRGLPLQVPPSLHVANGTVWLGAPMVAFLLPAAVTLTDRLLRGLYLAPEGGEPGAHADAIYDAIMLRVSLLVIATHGVILLGLLGVLSGRSWAAVLVPAMLGATMISVGNILPRTRPNLAIGLRTGRTLADRAVWMRAHRSLGYVMVGCGAAIIASAIAIPRPVGPAMILLAGPGAFAASWLLLRRRERHARI</sequence>
<keyword evidence="3" id="KW-1185">Reference proteome</keyword>
<dbReference type="Proteomes" id="UP000076079">
    <property type="component" value="Chromosome"/>
</dbReference>
<feature type="transmembrane region" description="Helical" evidence="1">
    <location>
        <begin position="87"/>
        <end position="109"/>
    </location>
</feature>
<accession>A0A143PIF9</accession>
<dbReference type="STRING" id="1855912.LuPra_01559"/>